<dbReference type="Pfam" id="PF22669">
    <property type="entry name" value="Exo_endo_phos2"/>
    <property type="match status" value="1"/>
</dbReference>
<reference evidence="5" key="1">
    <citation type="submission" date="2022-01" db="EMBL/GenBank/DDBJ databases">
        <authorList>
            <person name="Braso-Vives M."/>
        </authorList>
    </citation>
    <scope>NUCLEOTIDE SEQUENCE</scope>
</reference>
<evidence type="ECO:0000313" key="6">
    <source>
        <dbReference type="Proteomes" id="UP000838412"/>
    </source>
</evidence>
<keyword evidence="6" id="KW-1185">Reference proteome</keyword>
<dbReference type="AlphaFoldDB" id="A0A8J9ZPB8"/>
<name>A0A8J9ZPB8_BRALA</name>
<evidence type="ECO:0000313" key="5">
    <source>
        <dbReference type="EMBL" id="CAH1258372.1"/>
    </source>
</evidence>
<dbReference type="Proteomes" id="UP000838412">
    <property type="component" value="Chromosome 3"/>
</dbReference>
<dbReference type="Gene3D" id="3.60.10.10">
    <property type="entry name" value="Endonuclease/exonuclease/phosphatase"/>
    <property type="match status" value="1"/>
</dbReference>
<dbReference type="GO" id="GO:0004445">
    <property type="term" value="F:inositol-polyphosphate 5-phosphatase activity"/>
    <property type="evidence" value="ECO:0007669"/>
    <property type="project" value="UniProtKB-EC"/>
</dbReference>
<gene>
    <name evidence="5" type="primary">INPP5A</name>
    <name evidence="5" type="ORF">BLAG_LOCUS15961</name>
</gene>
<dbReference type="EC" id="3.1.3.56" evidence="1"/>
<organism evidence="5 6">
    <name type="scientific">Branchiostoma lanceolatum</name>
    <name type="common">Common lancelet</name>
    <name type="synonym">Amphioxus lanceolatum</name>
    <dbReference type="NCBI Taxonomy" id="7740"/>
    <lineage>
        <taxon>Eukaryota</taxon>
        <taxon>Metazoa</taxon>
        <taxon>Chordata</taxon>
        <taxon>Cephalochordata</taxon>
        <taxon>Leptocardii</taxon>
        <taxon>Amphioxiformes</taxon>
        <taxon>Branchiostomatidae</taxon>
        <taxon>Branchiostoma</taxon>
    </lineage>
</organism>
<accession>A0A8J9ZPB8</accession>
<dbReference type="PANTHER" id="PTHR12997">
    <property type="entry name" value="TYPE I INOSITOL-1,4,5-TRISPHOSPHATE 5-PHOSPHATASE"/>
    <property type="match status" value="1"/>
</dbReference>
<dbReference type="InterPro" id="IPR000300">
    <property type="entry name" value="IPPc"/>
</dbReference>
<dbReference type="OrthoDB" id="5780965at2759"/>
<evidence type="ECO:0000256" key="2">
    <source>
        <dbReference type="ARBA" id="ARBA00022801"/>
    </source>
</evidence>
<dbReference type="InterPro" id="IPR036691">
    <property type="entry name" value="Endo/exonu/phosph_ase_sf"/>
</dbReference>
<proteinExistence type="inferred from homology"/>
<comment type="similarity">
    <text evidence="3">Belongs to the inositol 1,4,5-trisphosphate 5-phosphatase type I family.</text>
</comment>
<dbReference type="PANTHER" id="PTHR12997:SF2">
    <property type="entry name" value="INOSITOL POLYPHOSPHATE-5-PHOSPHATASE A"/>
    <property type="match status" value="1"/>
</dbReference>
<evidence type="ECO:0000256" key="1">
    <source>
        <dbReference type="ARBA" id="ARBA00012997"/>
    </source>
</evidence>
<evidence type="ECO:0000259" key="4">
    <source>
        <dbReference type="SMART" id="SM00128"/>
    </source>
</evidence>
<dbReference type="GO" id="GO:0046856">
    <property type="term" value="P:phosphatidylinositol dephosphorylation"/>
    <property type="evidence" value="ECO:0007669"/>
    <property type="project" value="InterPro"/>
</dbReference>
<dbReference type="SUPFAM" id="SSF56219">
    <property type="entry name" value="DNase I-like"/>
    <property type="match status" value="1"/>
</dbReference>
<sequence>MGDAERNMGPGMLLVSANVGSIFEDPDNMLPVWLKEFLSTINRVRPQFIAMHCQEIGGKNYETSMQHVDVFLERLLSSEEMQGYDRARIFLDEDFKTVESFTALGSFYFVHESIRNASIYDWQARKFRSLSGREVYKGNINSIPFKHKEKFPQDFFPNFRWSRKGFLRTRWSICDSIFDLVNIHLFHDASNLIAVETWPSAYSNYRHRALEHTLKRISEDKHEKVPHFIFGDFNFRLDTQSVVKSLCATAKEERIGNDGQIKRLVYKEEGSENGKVVLTLEKKVFDHFNQEVFINDFKWLHQFDKETKRFADRLQELDITFPPSYPFSEDVREGRQYMKTRCPAWCDRILLSQSARDLIQRGDEYSPVYHVMGSNVCMGDHKPIYLYFRLVPDTARHIPRSRTHPNGFSTVPLIIRETSV</sequence>
<dbReference type="SMART" id="SM00128">
    <property type="entry name" value="IPPc"/>
    <property type="match status" value="1"/>
</dbReference>
<dbReference type="EMBL" id="OV696688">
    <property type="protein sequence ID" value="CAH1258372.1"/>
    <property type="molecule type" value="Genomic_DNA"/>
</dbReference>
<dbReference type="InterPro" id="IPR039737">
    <property type="entry name" value="INPP5A"/>
</dbReference>
<protein>
    <recommendedName>
        <fullName evidence="1">inositol-polyphosphate 5-phosphatase</fullName>
        <ecNumber evidence="1">3.1.3.56</ecNumber>
    </recommendedName>
</protein>
<keyword evidence="2" id="KW-0378">Hydrolase</keyword>
<feature type="domain" description="Inositol polyphosphate-related phosphatase" evidence="4">
    <location>
        <begin position="8"/>
        <end position="396"/>
    </location>
</feature>
<evidence type="ECO:0000256" key="3">
    <source>
        <dbReference type="ARBA" id="ARBA00023599"/>
    </source>
</evidence>